<proteinExistence type="predicted"/>
<accession>A0A0S2DYV6</accession>
<dbReference type="RefSeq" id="WP_057916602.1">
    <property type="nucleotide sequence ID" value="NZ_CP011129.1"/>
</dbReference>
<reference evidence="1 2" key="1">
    <citation type="journal article" date="2015" name="BMC Genomics">
        <title>Comparative genomics and metabolic profiling of the genus Lysobacter.</title>
        <authorList>
            <person name="de Bruijn I."/>
            <person name="Cheng X."/>
            <person name="de Jager V."/>
            <person name="Exposito R.G."/>
            <person name="Watrous J."/>
            <person name="Patel N."/>
            <person name="Postma J."/>
            <person name="Dorrestein P.C."/>
            <person name="Kobayashi D."/>
            <person name="Raaijmakers J.M."/>
        </authorList>
    </citation>
    <scope>NUCLEOTIDE SEQUENCE [LARGE SCALE GENOMIC DNA]</scope>
    <source>
        <strain evidence="1 2">76</strain>
    </source>
</reference>
<dbReference type="Proteomes" id="UP000060787">
    <property type="component" value="Chromosome"/>
</dbReference>
<dbReference type="AlphaFoldDB" id="A0A0S2DYV6"/>
<protein>
    <submittedName>
        <fullName evidence="1">Uncharacterized protein</fullName>
    </submittedName>
</protein>
<dbReference type="KEGG" id="lab:LA76x_0702"/>
<organism evidence="1 2">
    <name type="scientific">Lysobacter antibioticus</name>
    <dbReference type="NCBI Taxonomy" id="84531"/>
    <lineage>
        <taxon>Bacteria</taxon>
        <taxon>Pseudomonadati</taxon>
        <taxon>Pseudomonadota</taxon>
        <taxon>Gammaproteobacteria</taxon>
        <taxon>Lysobacterales</taxon>
        <taxon>Lysobacteraceae</taxon>
        <taxon>Lysobacter</taxon>
    </lineage>
</organism>
<evidence type="ECO:0000313" key="1">
    <source>
        <dbReference type="EMBL" id="ALN78863.1"/>
    </source>
</evidence>
<evidence type="ECO:0000313" key="2">
    <source>
        <dbReference type="Proteomes" id="UP000060787"/>
    </source>
</evidence>
<dbReference type="PATRIC" id="fig|84531.7.peg.2840"/>
<keyword evidence="2" id="KW-1185">Reference proteome</keyword>
<name>A0A0S2DYV6_LYSAN</name>
<dbReference type="EMBL" id="CP011129">
    <property type="protein sequence ID" value="ALN78863.1"/>
    <property type="molecule type" value="Genomic_DNA"/>
</dbReference>
<gene>
    <name evidence="1" type="ORF">LA76x_0702</name>
</gene>
<dbReference type="KEGG" id="laq:GLA29479_2900"/>
<sequence>MSDIIDQAQQFEEINLAQSLQAHLLAAETMTRPIAAGYCLNHACLEPFDDDPQRLYCGPACAERHHRQMQRDGHALRRK</sequence>